<dbReference type="AlphaFoldDB" id="A0A6J2Y623"/>
<feature type="compositionally biased region" description="Basic and acidic residues" evidence="1">
    <location>
        <begin position="1"/>
        <end position="19"/>
    </location>
</feature>
<dbReference type="FunCoup" id="A0A6J2Y623">
    <property type="interactions" value="761"/>
</dbReference>
<feature type="region of interest" description="Disordered" evidence="1">
    <location>
        <begin position="342"/>
        <end position="368"/>
    </location>
</feature>
<feature type="region of interest" description="Disordered" evidence="1">
    <location>
        <begin position="134"/>
        <end position="172"/>
    </location>
</feature>
<accession>A0A6J2Y623</accession>
<keyword evidence="3" id="KW-1185">Reference proteome</keyword>
<dbReference type="PANTHER" id="PTHR46370">
    <property type="entry name" value="GPALPP MOTIFS-CONTAINING PROTEIN 1"/>
    <property type="match status" value="1"/>
</dbReference>
<feature type="region of interest" description="Disordered" evidence="1">
    <location>
        <begin position="32"/>
        <end position="64"/>
    </location>
</feature>
<feature type="compositionally biased region" description="Polar residues" evidence="1">
    <location>
        <begin position="241"/>
        <end position="253"/>
    </location>
</feature>
<dbReference type="OrthoDB" id="341477at2759"/>
<dbReference type="Proteomes" id="UP000504635">
    <property type="component" value="Unplaced"/>
</dbReference>
<evidence type="ECO:0000313" key="3">
    <source>
        <dbReference type="Proteomes" id="UP000504635"/>
    </source>
</evidence>
<feature type="compositionally biased region" description="Basic and acidic residues" evidence="1">
    <location>
        <begin position="144"/>
        <end position="162"/>
    </location>
</feature>
<dbReference type="GeneID" id="115884085"/>
<feature type="compositionally biased region" description="Basic and acidic residues" evidence="1">
    <location>
        <begin position="418"/>
        <end position="432"/>
    </location>
</feature>
<reference evidence="4" key="1">
    <citation type="submission" date="2025-08" db="UniProtKB">
        <authorList>
            <consortium name="RefSeq"/>
        </authorList>
    </citation>
    <scope>IDENTIFICATION</scope>
    <source>
        <tissue evidence="4">Gonads</tissue>
    </source>
</reference>
<feature type="region of interest" description="Disordered" evidence="1">
    <location>
        <begin position="381"/>
        <end position="432"/>
    </location>
</feature>
<feature type="domain" description="DUF3752" evidence="2">
    <location>
        <begin position="335"/>
        <end position="454"/>
    </location>
</feature>
<evidence type="ECO:0000256" key="1">
    <source>
        <dbReference type="SAM" id="MobiDB-lite"/>
    </source>
</evidence>
<dbReference type="PANTHER" id="PTHR46370:SF1">
    <property type="entry name" value="GPALPP MOTIFS-CONTAINING PROTEIN 1"/>
    <property type="match status" value="1"/>
</dbReference>
<feature type="region of interest" description="Disordered" evidence="1">
    <location>
        <begin position="1"/>
        <end position="20"/>
    </location>
</feature>
<protein>
    <submittedName>
        <fullName evidence="4">GPALPP motifs-containing protein 1</fullName>
    </submittedName>
</protein>
<gene>
    <name evidence="4" type="primary">LOC115884085</name>
</gene>
<evidence type="ECO:0000259" key="2">
    <source>
        <dbReference type="Pfam" id="PF12572"/>
    </source>
</evidence>
<dbReference type="InterPro" id="IPR022226">
    <property type="entry name" value="DUF3752"/>
</dbReference>
<feature type="compositionally biased region" description="Basic and acidic residues" evidence="1">
    <location>
        <begin position="398"/>
        <end position="410"/>
    </location>
</feature>
<proteinExistence type="predicted"/>
<dbReference type="InterPro" id="IPR046331">
    <property type="entry name" value="GPAM1-like"/>
</dbReference>
<name>A0A6J2Y623_SITOR</name>
<dbReference type="InParanoid" id="A0A6J2Y623"/>
<sequence>MSDSDSRDSEDGVRYKTENVRSNLNINIDSYELKSNKRKDKASRYLSEDDENENMHKKIKNNPDCDAALRLNVNHKTISSRKEMAIGPVLPDHLLRKPNPDETFNTDPPEESFVGPKLPPHLLEKKKNDMVVGPELPSTLSESNTDRKIDSTFRTDRLDPPKESVVGPKLPPHLLERKKNDMVIGPALPSTFSTTSETTTDRKIAPSSDSPEESFVGPKLPPHLLDKKKNDVIGPELPPTINLSSETTTNKNIGPSLPPHLREGKTEDVASSSEDEDTYGPLPSGIKIHSKVHKALEERALQMKIDQLDPRATKEPVRETWMLELPEAKAAHLGLGARQFRSKAGPDLSDRSSWTDVAGHKNKKEKKVDLKAEAISREIQKRDNEQDLMAKKHKKKEKSLVDIHKEKLDQQKQAAGPSERKPFNRETDLQVNRFDEAQKKAVLKKAQLLDDRFSAGKAKYL</sequence>
<feature type="region of interest" description="Disordered" evidence="1">
    <location>
        <begin position="188"/>
        <end position="223"/>
    </location>
</feature>
<feature type="compositionally biased region" description="Basic and acidic residues" evidence="1">
    <location>
        <begin position="381"/>
        <end position="390"/>
    </location>
</feature>
<dbReference type="Pfam" id="PF12572">
    <property type="entry name" value="DUF3752"/>
    <property type="match status" value="1"/>
</dbReference>
<evidence type="ECO:0000313" key="4">
    <source>
        <dbReference type="RefSeq" id="XP_030758430.1"/>
    </source>
</evidence>
<dbReference type="KEGG" id="soy:115884085"/>
<feature type="region of interest" description="Disordered" evidence="1">
    <location>
        <begin position="239"/>
        <end position="286"/>
    </location>
</feature>
<organism evidence="3 4">
    <name type="scientific">Sitophilus oryzae</name>
    <name type="common">Rice weevil</name>
    <name type="synonym">Curculio oryzae</name>
    <dbReference type="NCBI Taxonomy" id="7048"/>
    <lineage>
        <taxon>Eukaryota</taxon>
        <taxon>Metazoa</taxon>
        <taxon>Ecdysozoa</taxon>
        <taxon>Arthropoda</taxon>
        <taxon>Hexapoda</taxon>
        <taxon>Insecta</taxon>
        <taxon>Pterygota</taxon>
        <taxon>Neoptera</taxon>
        <taxon>Endopterygota</taxon>
        <taxon>Coleoptera</taxon>
        <taxon>Polyphaga</taxon>
        <taxon>Cucujiformia</taxon>
        <taxon>Curculionidae</taxon>
        <taxon>Dryophthorinae</taxon>
        <taxon>Sitophilus</taxon>
    </lineage>
</organism>
<dbReference type="RefSeq" id="XP_030758430.1">
    <property type="nucleotide sequence ID" value="XM_030902570.1"/>
</dbReference>